<dbReference type="GO" id="GO:0046872">
    <property type="term" value="F:metal ion binding"/>
    <property type="evidence" value="ECO:0007669"/>
    <property type="project" value="UniProtKB-KW"/>
</dbReference>
<accession>A0A5C6CLU1</accession>
<dbReference type="InterPro" id="IPR014710">
    <property type="entry name" value="RmlC-like_jellyroll"/>
</dbReference>
<protein>
    <recommendedName>
        <fullName evidence="2">Cupin type-2 domain-containing protein</fullName>
    </recommendedName>
</protein>
<proteinExistence type="predicted"/>
<dbReference type="AlphaFoldDB" id="A0A5C6CLU1"/>
<dbReference type="SUPFAM" id="SSF51182">
    <property type="entry name" value="RmlC-like cupins"/>
    <property type="match status" value="1"/>
</dbReference>
<dbReference type="Pfam" id="PF07883">
    <property type="entry name" value="Cupin_2"/>
    <property type="match status" value="1"/>
</dbReference>
<dbReference type="CDD" id="cd02222">
    <property type="entry name" value="cupin_TM1459-like"/>
    <property type="match status" value="1"/>
</dbReference>
<dbReference type="RefSeq" id="WP_146451177.1">
    <property type="nucleotide sequence ID" value="NZ_SJPS01000004.1"/>
</dbReference>
<sequence>MKIKHTSEVPSNKVEMEGATGCQVQILVGKDEEAPNFVMRQFEVEPGGHTPKHFHDYEHEIFVVEGTGAVLEGDVEHPLKQGDVVFVSPSDVHQFKNTGSVPLKFLCLIPNSATAKNITVVPECGLEE</sequence>
<comment type="caution">
    <text evidence="3">The sequence shown here is derived from an EMBL/GenBank/DDBJ whole genome shotgun (WGS) entry which is preliminary data.</text>
</comment>
<evidence type="ECO:0000313" key="4">
    <source>
        <dbReference type="Proteomes" id="UP000318437"/>
    </source>
</evidence>
<dbReference type="Gene3D" id="2.60.120.10">
    <property type="entry name" value="Jelly Rolls"/>
    <property type="match status" value="1"/>
</dbReference>
<keyword evidence="1" id="KW-0479">Metal-binding</keyword>
<organism evidence="3 4">
    <name type="scientific">Bythopirellula polymerisocia</name>
    <dbReference type="NCBI Taxonomy" id="2528003"/>
    <lineage>
        <taxon>Bacteria</taxon>
        <taxon>Pseudomonadati</taxon>
        <taxon>Planctomycetota</taxon>
        <taxon>Planctomycetia</taxon>
        <taxon>Pirellulales</taxon>
        <taxon>Lacipirellulaceae</taxon>
        <taxon>Bythopirellula</taxon>
    </lineage>
</organism>
<dbReference type="InterPro" id="IPR051610">
    <property type="entry name" value="GPI/OXD"/>
</dbReference>
<dbReference type="PANTHER" id="PTHR35848:SF6">
    <property type="entry name" value="CUPIN TYPE-2 DOMAIN-CONTAINING PROTEIN"/>
    <property type="match status" value="1"/>
</dbReference>
<gene>
    <name evidence="3" type="ORF">Pla144_27870</name>
</gene>
<keyword evidence="4" id="KW-1185">Reference proteome</keyword>
<dbReference type="EMBL" id="SJPS01000004">
    <property type="protein sequence ID" value="TWU25580.1"/>
    <property type="molecule type" value="Genomic_DNA"/>
</dbReference>
<dbReference type="OrthoDB" id="9791297at2"/>
<dbReference type="InterPro" id="IPR011051">
    <property type="entry name" value="RmlC_Cupin_sf"/>
</dbReference>
<dbReference type="InterPro" id="IPR013096">
    <property type="entry name" value="Cupin_2"/>
</dbReference>
<dbReference type="Proteomes" id="UP000318437">
    <property type="component" value="Unassembled WGS sequence"/>
</dbReference>
<evidence type="ECO:0000259" key="2">
    <source>
        <dbReference type="Pfam" id="PF07883"/>
    </source>
</evidence>
<dbReference type="PANTHER" id="PTHR35848">
    <property type="entry name" value="OXALATE-BINDING PROTEIN"/>
    <property type="match status" value="1"/>
</dbReference>
<evidence type="ECO:0000256" key="1">
    <source>
        <dbReference type="ARBA" id="ARBA00022723"/>
    </source>
</evidence>
<reference evidence="3 4" key="1">
    <citation type="submission" date="2019-02" db="EMBL/GenBank/DDBJ databases">
        <title>Deep-cultivation of Planctomycetes and their phenomic and genomic characterization uncovers novel biology.</title>
        <authorList>
            <person name="Wiegand S."/>
            <person name="Jogler M."/>
            <person name="Boedeker C."/>
            <person name="Pinto D."/>
            <person name="Vollmers J."/>
            <person name="Rivas-Marin E."/>
            <person name="Kohn T."/>
            <person name="Peeters S.H."/>
            <person name="Heuer A."/>
            <person name="Rast P."/>
            <person name="Oberbeckmann S."/>
            <person name="Bunk B."/>
            <person name="Jeske O."/>
            <person name="Meyerdierks A."/>
            <person name="Storesund J.E."/>
            <person name="Kallscheuer N."/>
            <person name="Luecker S."/>
            <person name="Lage O.M."/>
            <person name="Pohl T."/>
            <person name="Merkel B.J."/>
            <person name="Hornburger P."/>
            <person name="Mueller R.-W."/>
            <person name="Bruemmer F."/>
            <person name="Labrenz M."/>
            <person name="Spormann A.M."/>
            <person name="Op Den Camp H."/>
            <person name="Overmann J."/>
            <person name="Amann R."/>
            <person name="Jetten M.S.M."/>
            <person name="Mascher T."/>
            <person name="Medema M.H."/>
            <person name="Devos D.P."/>
            <person name="Kaster A.-K."/>
            <person name="Ovreas L."/>
            <person name="Rohde M."/>
            <person name="Galperin M.Y."/>
            <person name="Jogler C."/>
        </authorList>
    </citation>
    <scope>NUCLEOTIDE SEQUENCE [LARGE SCALE GENOMIC DNA]</scope>
    <source>
        <strain evidence="3 4">Pla144</strain>
    </source>
</reference>
<name>A0A5C6CLU1_9BACT</name>
<feature type="domain" description="Cupin type-2" evidence="2">
    <location>
        <begin position="42"/>
        <end position="108"/>
    </location>
</feature>
<evidence type="ECO:0000313" key="3">
    <source>
        <dbReference type="EMBL" id="TWU25580.1"/>
    </source>
</evidence>